<feature type="compositionally biased region" description="Polar residues" evidence="1">
    <location>
        <begin position="248"/>
        <end position="270"/>
    </location>
</feature>
<dbReference type="AlphaFoldDB" id="A0AAP0PDR7"/>
<keyword evidence="3" id="KW-1185">Reference proteome</keyword>
<proteinExistence type="predicted"/>
<sequence>MFDAFLCAPPSLVFDLLLPHRHVSLSAFRNHHLDHPHYLFFDSPLSSLSWSRLSPFLELEIEHCPAKPKEDMGFTQADPWGDSGTALGLPRIVHRVIDKVELRLYRRHNIRKKLSCSIKGISCTVETGRARVSLTEIRFIVGRPAHYEVRTETEGFTFYIYILVFVYYAKFHTIFCLQAEENRLSVGRETPLKQVSNFRYDAIVTRYTKMGKIRCTSSKKFAIVYATIKELENRLLAIIDVKDGKSGESPTACQNTNEIKSQEHSNSQNIKDPEVGNRKVRPPTERKK</sequence>
<name>A0AAP0PDR7_9MAGN</name>
<evidence type="ECO:0000313" key="3">
    <source>
        <dbReference type="Proteomes" id="UP001419268"/>
    </source>
</evidence>
<reference evidence="2 3" key="1">
    <citation type="submission" date="2024-01" db="EMBL/GenBank/DDBJ databases">
        <title>Genome assemblies of Stephania.</title>
        <authorList>
            <person name="Yang L."/>
        </authorList>
    </citation>
    <scope>NUCLEOTIDE SEQUENCE [LARGE SCALE GENOMIC DNA]</scope>
    <source>
        <strain evidence="2">JXDWG</strain>
        <tissue evidence="2">Leaf</tissue>
    </source>
</reference>
<organism evidence="2 3">
    <name type="scientific">Stephania cephalantha</name>
    <dbReference type="NCBI Taxonomy" id="152367"/>
    <lineage>
        <taxon>Eukaryota</taxon>
        <taxon>Viridiplantae</taxon>
        <taxon>Streptophyta</taxon>
        <taxon>Embryophyta</taxon>
        <taxon>Tracheophyta</taxon>
        <taxon>Spermatophyta</taxon>
        <taxon>Magnoliopsida</taxon>
        <taxon>Ranunculales</taxon>
        <taxon>Menispermaceae</taxon>
        <taxon>Menispermoideae</taxon>
        <taxon>Cissampelideae</taxon>
        <taxon>Stephania</taxon>
    </lineage>
</organism>
<protein>
    <submittedName>
        <fullName evidence="2">Uncharacterized protein</fullName>
    </submittedName>
</protein>
<dbReference type="EMBL" id="JBBNAG010000004">
    <property type="protein sequence ID" value="KAK9140407.1"/>
    <property type="molecule type" value="Genomic_DNA"/>
</dbReference>
<dbReference type="Proteomes" id="UP001419268">
    <property type="component" value="Unassembled WGS sequence"/>
</dbReference>
<evidence type="ECO:0000256" key="1">
    <source>
        <dbReference type="SAM" id="MobiDB-lite"/>
    </source>
</evidence>
<feature type="compositionally biased region" description="Basic and acidic residues" evidence="1">
    <location>
        <begin position="271"/>
        <end position="288"/>
    </location>
</feature>
<comment type="caution">
    <text evidence="2">The sequence shown here is derived from an EMBL/GenBank/DDBJ whole genome shotgun (WGS) entry which is preliminary data.</text>
</comment>
<evidence type="ECO:0000313" key="2">
    <source>
        <dbReference type="EMBL" id="KAK9140407.1"/>
    </source>
</evidence>
<gene>
    <name evidence="2" type="ORF">Scep_010088</name>
</gene>
<feature type="region of interest" description="Disordered" evidence="1">
    <location>
        <begin position="245"/>
        <end position="288"/>
    </location>
</feature>
<accession>A0AAP0PDR7</accession>